<evidence type="ECO:0000313" key="3">
    <source>
        <dbReference type="Proteomes" id="UP000184275"/>
    </source>
</evidence>
<dbReference type="AlphaFoldDB" id="A0A1M6QFF5"/>
<dbReference type="SMART" id="SM00481">
    <property type="entry name" value="POLIIIAc"/>
    <property type="match status" value="1"/>
</dbReference>
<name>A0A1M6QFF5_9BACT</name>
<dbReference type="PANTHER" id="PTHR42924:SF3">
    <property type="entry name" value="POLYMERASE_HISTIDINOL PHOSPHATASE N-TERMINAL DOMAIN-CONTAINING PROTEIN"/>
    <property type="match status" value="1"/>
</dbReference>
<dbReference type="EMBL" id="FRAW01000002">
    <property type="protein sequence ID" value="SHK18783.1"/>
    <property type="molecule type" value="Genomic_DNA"/>
</dbReference>
<evidence type="ECO:0000313" key="2">
    <source>
        <dbReference type="EMBL" id="SHK18783.1"/>
    </source>
</evidence>
<organism evidence="2 3">
    <name type="scientific">Fibrobacter intestinalis</name>
    <dbReference type="NCBI Taxonomy" id="28122"/>
    <lineage>
        <taxon>Bacteria</taxon>
        <taxon>Pseudomonadati</taxon>
        <taxon>Fibrobacterota</taxon>
        <taxon>Fibrobacteria</taxon>
        <taxon>Fibrobacterales</taxon>
        <taxon>Fibrobacteraceae</taxon>
        <taxon>Fibrobacter</taxon>
    </lineage>
</organism>
<dbReference type="InterPro" id="IPR004013">
    <property type="entry name" value="PHP_dom"/>
</dbReference>
<keyword evidence="3" id="KW-1185">Reference proteome</keyword>
<dbReference type="Pfam" id="PF02811">
    <property type="entry name" value="PHP"/>
    <property type="match status" value="1"/>
</dbReference>
<dbReference type="InterPro" id="IPR052018">
    <property type="entry name" value="PHP_domain"/>
</dbReference>
<dbReference type="InterPro" id="IPR016195">
    <property type="entry name" value="Pol/histidinol_Pase-like"/>
</dbReference>
<dbReference type="CDD" id="cd07438">
    <property type="entry name" value="PHP_HisPPase_AMP"/>
    <property type="match status" value="1"/>
</dbReference>
<dbReference type="SUPFAM" id="SSF89550">
    <property type="entry name" value="PHP domain-like"/>
    <property type="match status" value="1"/>
</dbReference>
<dbReference type="Gene3D" id="3.20.20.140">
    <property type="entry name" value="Metal-dependent hydrolases"/>
    <property type="match status" value="1"/>
</dbReference>
<gene>
    <name evidence="2" type="ORF">SAMN05720469_10273</name>
</gene>
<evidence type="ECO:0000259" key="1">
    <source>
        <dbReference type="SMART" id="SM00481"/>
    </source>
</evidence>
<dbReference type="RefSeq" id="WP_073302064.1">
    <property type="nucleotide sequence ID" value="NZ_FRAW01000002.1"/>
</dbReference>
<dbReference type="GO" id="GO:0035312">
    <property type="term" value="F:5'-3' DNA exonuclease activity"/>
    <property type="evidence" value="ECO:0007669"/>
    <property type="project" value="TreeGrafter"/>
</dbReference>
<sequence>MTDQDKKKIGFADLHLHTNLSDGSLSPLDLVKLAKRRGLRCISVTDHDTLASYEATKPYAQEFDMEIIPGIEISSVWQGRDVHILGYFCDPTNLAISIELAESAKQRISRAKAILKKLSGLGINLSFEKVMSYCKGKVVGRPHIAMALVGEEYVSNFGEAFTRYLADGAPAFVEKRGLNPQQTIRLIENAGGIAVLAHPYKSNVDNLIPDLVEAGLQGIEIYSPAQKGAVGRRYRELAEHYRLVGTGGSDFHTESSPYNPNCMKMPYSVVEELRERREKSRAESF</sequence>
<accession>A0A1M6QFF5</accession>
<dbReference type="GO" id="GO:0004534">
    <property type="term" value="F:5'-3' RNA exonuclease activity"/>
    <property type="evidence" value="ECO:0007669"/>
    <property type="project" value="TreeGrafter"/>
</dbReference>
<proteinExistence type="predicted"/>
<feature type="domain" description="Polymerase/histidinol phosphatase N-terminal" evidence="1">
    <location>
        <begin position="12"/>
        <end position="77"/>
    </location>
</feature>
<protein>
    <recommendedName>
        <fullName evidence="1">Polymerase/histidinol phosphatase N-terminal domain-containing protein</fullName>
    </recommendedName>
</protein>
<dbReference type="PANTHER" id="PTHR42924">
    <property type="entry name" value="EXONUCLEASE"/>
    <property type="match status" value="1"/>
</dbReference>
<dbReference type="Proteomes" id="UP000184275">
    <property type="component" value="Unassembled WGS sequence"/>
</dbReference>
<dbReference type="Gene3D" id="1.10.150.650">
    <property type="match status" value="1"/>
</dbReference>
<dbReference type="InterPro" id="IPR003141">
    <property type="entry name" value="Pol/His_phosphatase_N"/>
</dbReference>
<reference evidence="3" key="1">
    <citation type="submission" date="2016-11" db="EMBL/GenBank/DDBJ databases">
        <authorList>
            <person name="Varghese N."/>
            <person name="Submissions S."/>
        </authorList>
    </citation>
    <scope>NUCLEOTIDE SEQUENCE [LARGE SCALE GENOMIC DNA]</scope>
    <source>
        <strain evidence="3">UWOS</strain>
    </source>
</reference>